<gene>
    <name evidence="1" type="ORF">UFOVP1196_73</name>
</gene>
<dbReference type="EMBL" id="LR797148">
    <property type="protein sequence ID" value="CAB4190579.1"/>
    <property type="molecule type" value="Genomic_DNA"/>
</dbReference>
<name>A0A6J5R156_9CAUD</name>
<evidence type="ECO:0000313" key="1">
    <source>
        <dbReference type="EMBL" id="CAB4190579.1"/>
    </source>
</evidence>
<reference evidence="1" key="1">
    <citation type="submission" date="2020-05" db="EMBL/GenBank/DDBJ databases">
        <authorList>
            <person name="Chiriac C."/>
            <person name="Salcher M."/>
            <person name="Ghai R."/>
            <person name="Kavagutti S V."/>
        </authorList>
    </citation>
    <scope>NUCLEOTIDE SEQUENCE</scope>
</reference>
<organism evidence="1">
    <name type="scientific">uncultured Caudovirales phage</name>
    <dbReference type="NCBI Taxonomy" id="2100421"/>
    <lineage>
        <taxon>Viruses</taxon>
        <taxon>Duplodnaviria</taxon>
        <taxon>Heunggongvirae</taxon>
        <taxon>Uroviricota</taxon>
        <taxon>Caudoviricetes</taxon>
        <taxon>Peduoviridae</taxon>
        <taxon>Maltschvirus</taxon>
        <taxon>Maltschvirus maltsch</taxon>
    </lineage>
</organism>
<sequence length="145" mass="15548">MPVSTTQGISGHGTTVEFQAAATPGVWTVIGEIGDIQLPGLMRNEFDVTSQNRNIDTYALGVLRRDALTFPMFFNKALTSQLLLRTAILANTVDGYRVTTPDSDVWIFSGGVQAMKHTSPVDGVQTADVTIRMTGSVSINGTIQS</sequence>
<dbReference type="Gene3D" id="4.10.410.40">
    <property type="match status" value="1"/>
</dbReference>
<protein>
    <recommendedName>
        <fullName evidence="2">Phage tail tube protein</fullName>
    </recommendedName>
</protein>
<evidence type="ECO:0008006" key="2">
    <source>
        <dbReference type="Google" id="ProtNLM"/>
    </source>
</evidence>
<proteinExistence type="predicted"/>
<accession>A0A6J5R156</accession>